<evidence type="ECO:0000256" key="1">
    <source>
        <dbReference type="ARBA" id="ARBA00004141"/>
    </source>
</evidence>
<dbReference type="CDD" id="cd10432">
    <property type="entry name" value="BI-1-like_bacterial"/>
    <property type="match status" value="1"/>
</dbReference>
<feature type="transmembrane region" description="Helical" evidence="6">
    <location>
        <begin position="94"/>
        <end position="112"/>
    </location>
</feature>
<name>A0A2S7K5P9_9PROT</name>
<evidence type="ECO:0000256" key="5">
    <source>
        <dbReference type="ARBA" id="ARBA00023136"/>
    </source>
</evidence>
<reference evidence="7 8" key="1">
    <citation type="submission" date="2017-12" db="EMBL/GenBank/DDBJ databases">
        <authorList>
            <person name="Hurst M.R.H."/>
        </authorList>
    </citation>
    <scope>NUCLEOTIDE SEQUENCE [LARGE SCALE GENOMIC DNA]</scope>
    <source>
        <strain evidence="7 8">SY-3-19</strain>
    </source>
</reference>
<dbReference type="RefSeq" id="WP_104829046.1">
    <property type="nucleotide sequence ID" value="NZ_PJCH01000005.1"/>
</dbReference>
<organism evidence="7 8">
    <name type="scientific">Hyphococcus luteus</name>
    <dbReference type="NCBI Taxonomy" id="2058213"/>
    <lineage>
        <taxon>Bacteria</taxon>
        <taxon>Pseudomonadati</taxon>
        <taxon>Pseudomonadota</taxon>
        <taxon>Alphaproteobacteria</taxon>
        <taxon>Parvularculales</taxon>
        <taxon>Parvularculaceae</taxon>
        <taxon>Hyphococcus</taxon>
    </lineage>
</organism>
<feature type="transmembrane region" description="Helical" evidence="6">
    <location>
        <begin position="124"/>
        <end position="140"/>
    </location>
</feature>
<keyword evidence="4 6" id="KW-1133">Transmembrane helix</keyword>
<dbReference type="Proteomes" id="UP000239504">
    <property type="component" value="Unassembled WGS sequence"/>
</dbReference>
<evidence type="ECO:0000256" key="2">
    <source>
        <dbReference type="ARBA" id="ARBA00010350"/>
    </source>
</evidence>
<protein>
    <submittedName>
        <fullName evidence="7">BAX inhibitor (BI)-1/YccA family protein</fullName>
    </submittedName>
</protein>
<feature type="transmembrane region" description="Helical" evidence="6">
    <location>
        <begin position="61"/>
        <end position="82"/>
    </location>
</feature>
<evidence type="ECO:0000256" key="4">
    <source>
        <dbReference type="ARBA" id="ARBA00022989"/>
    </source>
</evidence>
<feature type="transmembrane region" description="Helical" evidence="6">
    <location>
        <begin position="214"/>
        <end position="236"/>
    </location>
</feature>
<dbReference type="AlphaFoldDB" id="A0A2S7K5P9"/>
<sequence>MNEPRRQFGAIPRAGGVAIDEGLRQYMLGVYNYMALGVAATGLFSMLIASNVGLMRTIMSGPLMLIGFFGILGMGMMAPKVIMNGSKVAAHAMFWAYAALWGVMIAPMLYMFQQQGAAVEIYRAFFITASIFGALSLWGYTTKKDISGWAPILGAGLIGVIVVMLLNYFFFQSTMGSLLTSCAVVVLVSAMTAYETQMIKSLYREGSSMNERTAIFGAFALYGSFVTLFIHILNILGIMRD</sequence>
<keyword evidence="3 6" id="KW-0812">Transmembrane</keyword>
<comment type="similarity">
    <text evidence="2 6">Belongs to the BI1 family.</text>
</comment>
<dbReference type="PANTHER" id="PTHR23291:SF50">
    <property type="entry name" value="PROTEIN LIFEGUARD 4"/>
    <property type="match status" value="1"/>
</dbReference>
<dbReference type="EMBL" id="PJCH01000005">
    <property type="protein sequence ID" value="PQA87801.1"/>
    <property type="molecule type" value="Genomic_DNA"/>
</dbReference>
<gene>
    <name evidence="7" type="ORF">CW354_05450</name>
</gene>
<evidence type="ECO:0000256" key="3">
    <source>
        <dbReference type="ARBA" id="ARBA00022692"/>
    </source>
</evidence>
<evidence type="ECO:0000313" key="7">
    <source>
        <dbReference type="EMBL" id="PQA87801.1"/>
    </source>
</evidence>
<dbReference type="PANTHER" id="PTHR23291">
    <property type="entry name" value="BAX INHIBITOR-RELATED"/>
    <property type="match status" value="1"/>
</dbReference>
<evidence type="ECO:0000256" key="6">
    <source>
        <dbReference type="RuleBase" id="RU004379"/>
    </source>
</evidence>
<dbReference type="GO" id="GO:0005886">
    <property type="term" value="C:plasma membrane"/>
    <property type="evidence" value="ECO:0007669"/>
    <property type="project" value="TreeGrafter"/>
</dbReference>
<dbReference type="InterPro" id="IPR006214">
    <property type="entry name" value="Bax_inhibitor_1-related"/>
</dbReference>
<comment type="caution">
    <text evidence="7">The sequence shown here is derived from an EMBL/GenBank/DDBJ whole genome shotgun (WGS) entry which is preliminary data.</text>
</comment>
<proteinExistence type="inferred from homology"/>
<comment type="subcellular location">
    <subcellularLocation>
        <location evidence="1">Membrane</location>
        <topology evidence="1">Multi-pass membrane protein</topology>
    </subcellularLocation>
</comment>
<accession>A0A2S7K5P9</accession>
<dbReference type="Pfam" id="PF01027">
    <property type="entry name" value="Bax1-I"/>
    <property type="match status" value="1"/>
</dbReference>
<evidence type="ECO:0000313" key="8">
    <source>
        <dbReference type="Proteomes" id="UP000239504"/>
    </source>
</evidence>
<keyword evidence="8" id="KW-1185">Reference proteome</keyword>
<feature type="transmembrane region" description="Helical" evidence="6">
    <location>
        <begin position="177"/>
        <end position="194"/>
    </location>
</feature>
<keyword evidence="5 6" id="KW-0472">Membrane</keyword>
<feature type="transmembrane region" description="Helical" evidence="6">
    <location>
        <begin position="146"/>
        <end position="170"/>
    </location>
</feature>
<dbReference type="OrthoDB" id="9793828at2"/>
<feature type="transmembrane region" description="Helical" evidence="6">
    <location>
        <begin position="30"/>
        <end position="49"/>
    </location>
</feature>